<dbReference type="PANTHER" id="PTHR43755:SF1">
    <property type="entry name" value="FAD-DEPENDENT PYRIDINE NUCLEOTIDE-DISULPHIDE OXIDOREDUCTASE"/>
    <property type="match status" value="1"/>
</dbReference>
<feature type="domain" description="FAD/NAD(P)-binding" evidence="1">
    <location>
        <begin position="14"/>
        <end position="127"/>
    </location>
</feature>
<dbReference type="InterPro" id="IPR036188">
    <property type="entry name" value="FAD/NAD-bd_sf"/>
</dbReference>
<dbReference type="InterPro" id="IPR023753">
    <property type="entry name" value="FAD/NAD-binding_dom"/>
</dbReference>
<evidence type="ECO:0000313" key="2">
    <source>
        <dbReference type="EMBL" id="ADL19576.1"/>
    </source>
</evidence>
<dbReference type="EMBL" id="CP001742">
    <property type="protein sequence ID" value="ADL19576.1"/>
    <property type="molecule type" value="Genomic_DNA"/>
</dbReference>
<keyword evidence="3" id="KW-1185">Reference proteome</keyword>
<dbReference type="HOGENOM" id="CLU_030742_5_0_2"/>
<proteinExistence type="predicted"/>
<reference evidence="2 3" key="1">
    <citation type="journal article" date="2010" name="Appl. Environ. Microbiol.">
        <title>The genome sequence of the crenarchaeon Acidilobus saccharovorans supports a new order, Acidilobales, and suggests an important ecological role in terrestrial acidic hot springs.</title>
        <authorList>
            <person name="Mardanov A.V."/>
            <person name="Svetlitchnyi V.A."/>
            <person name="Beletsky A.V."/>
            <person name="Prokofeva M.I."/>
            <person name="Bonch-Osmolovskaya E.A."/>
            <person name="Ravin N.V."/>
            <person name="Skryabin K.G."/>
        </authorList>
    </citation>
    <scope>NUCLEOTIDE SEQUENCE [LARGE SCALE GENOMIC DNA]</scope>
    <source>
        <strain evidence="3">DSM 16705 / JCM 18335 / VKM B-2471 / 345-15</strain>
    </source>
</reference>
<evidence type="ECO:0000313" key="3">
    <source>
        <dbReference type="Proteomes" id="UP000000346"/>
    </source>
</evidence>
<dbReference type="InterPro" id="IPR052541">
    <property type="entry name" value="SQRD"/>
</dbReference>
<dbReference type="Proteomes" id="UP000000346">
    <property type="component" value="Chromosome"/>
</dbReference>
<accession>D9Q2N8</accession>
<dbReference type="GO" id="GO:0016491">
    <property type="term" value="F:oxidoreductase activity"/>
    <property type="evidence" value="ECO:0007669"/>
    <property type="project" value="InterPro"/>
</dbReference>
<gene>
    <name evidence="2" type="ordered locus">ASAC_1171</name>
</gene>
<dbReference type="Gene3D" id="3.50.50.60">
    <property type="entry name" value="FAD/NAD(P)-binding domain"/>
    <property type="match status" value="2"/>
</dbReference>
<name>D9Q2N8_ACIS3</name>
<dbReference type="Pfam" id="PF07992">
    <property type="entry name" value="Pyr_redox_2"/>
    <property type="match status" value="1"/>
</dbReference>
<organism evidence="2 3">
    <name type="scientific">Acidilobus saccharovorans (strain DSM 16705 / JCM 18335 / VKM B-2471 / 345-15)</name>
    <dbReference type="NCBI Taxonomy" id="666510"/>
    <lineage>
        <taxon>Archaea</taxon>
        <taxon>Thermoproteota</taxon>
        <taxon>Thermoprotei</taxon>
        <taxon>Acidilobales</taxon>
        <taxon>Acidilobaceae</taxon>
        <taxon>Acidilobus</taxon>
    </lineage>
</organism>
<dbReference type="AlphaFoldDB" id="D9Q2N8"/>
<sequence length="405" mass="45021">MSWWGLMQPQKRQKVVIVGGGAGGLILANSLARREGFSVTLINDTPYHYYLPQLLQIAFRGDDSQLKRELVGLVKKNVDLLIDSVETVDLNNRTVLTRSGRSINYDIVVLAPGLSIDHTAIKGNDKLVSLYGDFHSTPDNAWRTFNVINSLKKGKLVIAVADPGHRCPPSPYEGALLADEALRARGVRGQVEITLAVPYPRAYPAETFNEVLEPILKERGINIETFFTVDTVDVDNRKMTSLEGGELSFDAAIVVPIHRGPKVKVVPEDLKTEDGFVKADKLTNRIGDFDDAFAIGDSSTSTTVRTGVTAHLEAKVVEKRLLGLSAQNTGRTNCPTEIGFEMGTFVISDFNHPSVKLPPKGVFFIMKRLFADTYWDVLKHPEFWDPIFDVYFEATSPEKLWKMFP</sequence>
<dbReference type="InParanoid" id="D9Q2N8"/>
<dbReference type="KEGG" id="asc:ASAC_1171"/>
<dbReference type="eggNOG" id="arCOG01064">
    <property type="taxonomic scope" value="Archaea"/>
</dbReference>
<dbReference type="SUPFAM" id="SSF51905">
    <property type="entry name" value="FAD/NAD(P)-binding domain"/>
    <property type="match status" value="2"/>
</dbReference>
<dbReference type="STRING" id="666510.ASAC_1171"/>
<evidence type="ECO:0000259" key="1">
    <source>
        <dbReference type="Pfam" id="PF07992"/>
    </source>
</evidence>
<protein>
    <submittedName>
        <fullName evidence="2">FAD-dependent pyridine nucleotide-disulfide oxidoreductase</fullName>
    </submittedName>
</protein>
<dbReference type="PANTHER" id="PTHR43755">
    <property type="match status" value="1"/>
</dbReference>